<reference evidence="2 3" key="1">
    <citation type="submission" date="2024-01" db="EMBL/GenBank/DDBJ databases">
        <title>Genome assemblies of Stephania.</title>
        <authorList>
            <person name="Yang L."/>
        </authorList>
    </citation>
    <scope>NUCLEOTIDE SEQUENCE [LARGE SCALE GENOMIC DNA]</scope>
    <source>
        <strain evidence="2">JXDWG</strain>
        <tissue evidence="2">Leaf</tissue>
    </source>
</reference>
<evidence type="ECO:0000313" key="3">
    <source>
        <dbReference type="Proteomes" id="UP001419268"/>
    </source>
</evidence>
<accession>A0AAP0L9A4</accession>
<evidence type="ECO:0000313" key="2">
    <source>
        <dbReference type="EMBL" id="KAK9166218.1"/>
    </source>
</evidence>
<evidence type="ECO:0000256" key="1">
    <source>
        <dbReference type="SAM" id="MobiDB-lite"/>
    </source>
</evidence>
<dbReference type="Proteomes" id="UP001419268">
    <property type="component" value="Unassembled WGS sequence"/>
</dbReference>
<protein>
    <submittedName>
        <fullName evidence="2">Uncharacterized protein</fullName>
    </submittedName>
</protein>
<sequence>MIEREREKEREREGGEGEAAAKRGVDAVRLGGARLQRMADPKNEVADDDQQRGLESTSERSRRRRPRTTSQIRRPTSTMRAARDERLRRAVAAARPWVAQYVETTNQQARDGGTARTSGEMLWRRATRTPQTVVPGDQDAARARETTAPAGLRSSARAVMNSGGTALTRGAVNDMEQRRGGALSDRSIVDERRDFDEARRRDEFKWILKAMMVCSLLGGFGGAQLVTKEPSLSQRSPYLQSKMRLSGQDAAEPRDDQQQLDRIRPASDRMARRRGRPARFVDKASTAQQRGQHSADSGDAEVA</sequence>
<proteinExistence type="predicted"/>
<name>A0AAP0L9A4_9MAGN</name>
<gene>
    <name evidence="2" type="ORF">Scep_001409</name>
</gene>
<feature type="compositionally biased region" description="Polar residues" evidence="1">
    <location>
        <begin position="285"/>
        <end position="295"/>
    </location>
</feature>
<feature type="compositionally biased region" description="Basic and acidic residues" evidence="1">
    <location>
        <begin position="1"/>
        <end position="26"/>
    </location>
</feature>
<feature type="region of interest" description="Disordered" evidence="1">
    <location>
        <begin position="234"/>
        <end position="303"/>
    </location>
</feature>
<feature type="region of interest" description="Disordered" evidence="1">
    <location>
        <begin position="162"/>
        <end position="183"/>
    </location>
</feature>
<feature type="compositionally biased region" description="Basic and acidic residues" evidence="1">
    <location>
        <begin position="251"/>
        <end position="270"/>
    </location>
</feature>
<organism evidence="2 3">
    <name type="scientific">Stephania cephalantha</name>
    <dbReference type="NCBI Taxonomy" id="152367"/>
    <lineage>
        <taxon>Eukaryota</taxon>
        <taxon>Viridiplantae</taxon>
        <taxon>Streptophyta</taxon>
        <taxon>Embryophyta</taxon>
        <taxon>Tracheophyta</taxon>
        <taxon>Spermatophyta</taxon>
        <taxon>Magnoliopsida</taxon>
        <taxon>Ranunculales</taxon>
        <taxon>Menispermaceae</taxon>
        <taxon>Menispermoideae</taxon>
        <taxon>Cissampelideae</taxon>
        <taxon>Stephania</taxon>
    </lineage>
</organism>
<dbReference type="EMBL" id="JBBNAG010000001">
    <property type="protein sequence ID" value="KAK9166218.1"/>
    <property type="molecule type" value="Genomic_DNA"/>
</dbReference>
<feature type="compositionally biased region" description="Basic and acidic residues" evidence="1">
    <location>
        <begin position="37"/>
        <end position="60"/>
    </location>
</feature>
<comment type="caution">
    <text evidence="2">The sequence shown here is derived from an EMBL/GenBank/DDBJ whole genome shotgun (WGS) entry which is preliminary data.</text>
</comment>
<keyword evidence="3" id="KW-1185">Reference proteome</keyword>
<feature type="region of interest" description="Disordered" evidence="1">
    <location>
        <begin position="1"/>
        <end position="84"/>
    </location>
</feature>
<feature type="compositionally biased region" description="Low complexity" evidence="1">
    <location>
        <begin position="68"/>
        <end position="80"/>
    </location>
</feature>
<dbReference type="AlphaFoldDB" id="A0AAP0L9A4"/>